<dbReference type="InterPro" id="IPR014710">
    <property type="entry name" value="RmlC-like_jellyroll"/>
</dbReference>
<dbReference type="FunFam" id="2.60.120.10:FF:000061">
    <property type="entry name" value="Potassium voltage-gated channel subfamily H member 3"/>
    <property type="match status" value="1"/>
</dbReference>
<dbReference type="EMBL" id="JH431262">
    <property type="status" value="NOT_ANNOTATED_CDS"/>
    <property type="molecule type" value="Genomic_DNA"/>
</dbReference>
<dbReference type="InterPro" id="IPR003950">
    <property type="entry name" value="K_chnl_volt-dep_ELK"/>
</dbReference>
<dbReference type="OMA" id="QTRRAFC"/>
<evidence type="ECO:0000256" key="16">
    <source>
        <dbReference type="SAM" id="Phobius"/>
    </source>
</evidence>
<evidence type="ECO:0000256" key="2">
    <source>
        <dbReference type="ARBA" id="ARBA00022448"/>
    </source>
</evidence>
<evidence type="ECO:0000256" key="5">
    <source>
        <dbReference type="ARBA" id="ARBA00022692"/>
    </source>
</evidence>
<evidence type="ECO:0000256" key="13">
    <source>
        <dbReference type="ARBA" id="ARBA00023303"/>
    </source>
</evidence>
<keyword evidence="7" id="KW-0851">Voltage-gated channel</keyword>
<keyword evidence="3" id="KW-1003">Cell membrane</keyword>
<keyword evidence="13" id="KW-0407">Ion channel</keyword>
<feature type="transmembrane region" description="Helical" evidence="16">
    <location>
        <begin position="141"/>
        <end position="164"/>
    </location>
</feature>
<dbReference type="InterPro" id="IPR005821">
    <property type="entry name" value="Ion_trans_dom"/>
</dbReference>
<dbReference type="Gene3D" id="1.10.287.70">
    <property type="match status" value="1"/>
</dbReference>
<comment type="catalytic activity">
    <reaction evidence="14">
        <text>K(+)(in) = K(+)(out)</text>
        <dbReference type="Rhea" id="RHEA:29463"/>
        <dbReference type="ChEBI" id="CHEBI:29103"/>
    </reaction>
</comment>
<name>T1IPH5_STRMM</name>
<feature type="region of interest" description="Disordered" evidence="15">
    <location>
        <begin position="701"/>
        <end position="723"/>
    </location>
</feature>
<dbReference type="InterPro" id="IPR050818">
    <property type="entry name" value="KCNH_animal-type"/>
</dbReference>
<dbReference type="SUPFAM" id="SSF51206">
    <property type="entry name" value="cAMP-binding domain-like"/>
    <property type="match status" value="1"/>
</dbReference>
<dbReference type="PRINTS" id="PR01463">
    <property type="entry name" value="EAGCHANLFMLY"/>
</dbReference>
<dbReference type="SUPFAM" id="SSF81324">
    <property type="entry name" value="Voltage-gated potassium channels"/>
    <property type="match status" value="1"/>
</dbReference>
<dbReference type="PANTHER" id="PTHR10217">
    <property type="entry name" value="VOLTAGE AND LIGAND GATED POTASSIUM CHANNEL"/>
    <property type="match status" value="1"/>
</dbReference>
<feature type="compositionally biased region" description="Polar residues" evidence="15">
    <location>
        <begin position="701"/>
        <end position="714"/>
    </location>
</feature>
<evidence type="ECO:0000256" key="6">
    <source>
        <dbReference type="ARBA" id="ARBA00022826"/>
    </source>
</evidence>
<protein>
    <recommendedName>
        <fullName evidence="17">Cyclic nucleotide-binding domain-containing protein</fullName>
    </recommendedName>
</protein>
<keyword evidence="8" id="KW-0630">Potassium</keyword>
<proteinExistence type="predicted"/>
<keyword evidence="5 16" id="KW-0812">Transmembrane</keyword>
<dbReference type="eggNOG" id="KOG0498">
    <property type="taxonomic scope" value="Eukaryota"/>
</dbReference>
<reference evidence="18" key="2">
    <citation type="submission" date="2015-02" db="UniProtKB">
        <authorList>
            <consortium name="EnsemblMetazoa"/>
        </authorList>
    </citation>
    <scope>IDENTIFICATION</scope>
</reference>
<dbReference type="GO" id="GO:0034702">
    <property type="term" value="C:monoatomic ion channel complex"/>
    <property type="evidence" value="ECO:0007669"/>
    <property type="project" value="UniProtKB-KW"/>
</dbReference>
<dbReference type="HOGENOM" id="CLU_005746_6_2_1"/>
<comment type="subcellular location">
    <subcellularLocation>
        <location evidence="1">Cell membrane</location>
        <topology evidence="1">Multi-pass membrane protein</topology>
    </subcellularLocation>
</comment>
<evidence type="ECO:0000256" key="9">
    <source>
        <dbReference type="ARBA" id="ARBA00022989"/>
    </source>
</evidence>
<dbReference type="PRINTS" id="PR01465">
    <property type="entry name" value="ELKCHANNEL"/>
</dbReference>
<dbReference type="FunFam" id="1.10.287.70:FF:000275">
    <property type="entry name" value="Potassium voltage-gated channel subfamily H member 8"/>
    <property type="match status" value="1"/>
</dbReference>
<dbReference type="AlphaFoldDB" id="T1IPH5"/>
<reference evidence="19" key="1">
    <citation type="submission" date="2011-05" db="EMBL/GenBank/DDBJ databases">
        <authorList>
            <person name="Richards S.R."/>
            <person name="Qu J."/>
            <person name="Jiang H."/>
            <person name="Jhangiani S.N."/>
            <person name="Agravi P."/>
            <person name="Goodspeed R."/>
            <person name="Gross S."/>
            <person name="Mandapat C."/>
            <person name="Jackson L."/>
            <person name="Mathew T."/>
            <person name="Pu L."/>
            <person name="Thornton R."/>
            <person name="Saada N."/>
            <person name="Wilczek-Boney K.B."/>
            <person name="Lee S."/>
            <person name="Kovar C."/>
            <person name="Wu Y."/>
            <person name="Scherer S.E."/>
            <person name="Worley K.C."/>
            <person name="Muzny D.M."/>
            <person name="Gibbs R."/>
        </authorList>
    </citation>
    <scope>NUCLEOTIDE SEQUENCE</scope>
    <source>
        <strain evidence="19">Brora</strain>
    </source>
</reference>
<dbReference type="Proteomes" id="UP000014500">
    <property type="component" value="Unassembled WGS sequence"/>
</dbReference>
<evidence type="ECO:0000256" key="3">
    <source>
        <dbReference type="ARBA" id="ARBA00022475"/>
    </source>
</evidence>
<organism evidence="18 19">
    <name type="scientific">Strigamia maritima</name>
    <name type="common">European centipede</name>
    <name type="synonym">Geophilus maritimus</name>
    <dbReference type="NCBI Taxonomy" id="126957"/>
    <lineage>
        <taxon>Eukaryota</taxon>
        <taxon>Metazoa</taxon>
        <taxon>Ecdysozoa</taxon>
        <taxon>Arthropoda</taxon>
        <taxon>Myriapoda</taxon>
        <taxon>Chilopoda</taxon>
        <taxon>Pleurostigmophora</taxon>
        <taxon>Geophilomorpha</taxon>
        <taxon>Linotaeniidae</taxon>
        <taxon>Strigamia</taxon>
    </lineage>
</organism>
<sequence>MFKTCWDWLILVATFYVAVIVPYTAVFVIRDNLVRPSVVSDVIVETMFINDVYPFADIIINFRTTFVSRKGEVVSNPKSIAIHYTKGWFIVDLLAALPFDLLYACNVYSKDNLVHLLKLTRLLRLARLFQKIDRYAQYSTIILTLLMLMFSLVAHWLACIWYLIGSEELDLNSAGWIQELNRRLEPSNSNYQNRTQMPDPKTSYVTALYFTLSSLTSVGFGNVSANTNVEKIFSICTMLIGALMHAVVFGNVTAIIQRMYSRRSLYQSKWGDLKEFLTLHQIPKQLKQRVEEFFQTMWSLNHGIDANEILREFPDELRGDISMHLHKEILMLPIFESATQGCLKLLSLHIKTNFCAPGEYLVHKGDALGSIYYLCNGSMEILQNAMVVAILGKGDLVGYDISHAADPVVKSSSDVRALTYCDLKCIHVFGLMSVLKLYPEFSEQFANDIQHDLTYNLREGYENDHDDMSTPPALTLPSISEDDENNAEHQNSPPFSPKSPTLIKPRFNFLTIPGCEDKNKMKQFGNLKKDKMCLNGFHPGLRRKSGSLESLDTQQKQKSADRLDVQMSSLQNSFATLGEEVRSALRILEQFGVVTATGASQNFASNASLLNVRSEEWQLPLARCVSHPPEMFNRDAPQRRNRETQTDNSLLEPYLQRLIKLRDENGQNEESKGYNIPFVHVIDDDDARLVDFSEMSENDALLTSHQRNPFITPSDSRKDHRMP</sequence>
<keyword evidence="2" id="KW-0813">Transport</keyword>
<evidence type="ECO:0000313" key="18">
    <source>
        <dbReference type="EnsemblMetazoa" id="SMAR002927-PA"/>
    </source>
</evidence>
<feature type="transmembrane region" description="Helical" evidence="16">
    <location>
        <begin position="6"/>
        <end position="29"/>
    </location>
</feature>
<dbReference type="SMART" id="SM00100">
    <property type="entry name" value="cNMP"/>
    <property type="match status" value="1"/>
</dbReference>
<dbReference type="PhylomeDB" id="T1IPH5"/>
<evidence type="ECO:0000256" key="7">
    <source>
        <dbReference type="ARBA" id="ARBA00022882"/>
    </source>
</evidence>
<dbReference type="GO" id="GO:0005886">
    <property type="term" value="C:plasma membrane"/>
    <property type="evidence" value="ECO:0007669"/>
    <property type="project" value="UniProtKB-SubCell"/>
</dbReference>
<evidence type="ECO:0000313" key="19">
    <source>
        <dbReference type="Proteomes" id="UP000014500"/>
    </source>
</evidence>
<dbReference type="GO" id="GO:0005242">
    <property type="term" value="F:inward rectifier potassium channel activity"/>
    <property type="evidence" value="ECO:0007669"/>
    <property type="project" value="UniProtKB-ARBA"/>
</dbReference>
<dbReference type="Gene3D" id="1.10.1200.260">
    <property type="match status" value="1"/>
</dbReference>
<dbReference type="InterPro" id="IPR018490">
    <property type="entry name" value="cNMP-bd_dom_sf"/>
</dbReference>
<dbReference type="CDD" id="cd00038">
    <property type="entry name" value="CAP_ED"/>
    <property type="match status" value="1"/>
</dbReference>
<dbReference type="PROSITE" id="PS50042">
    <property type="entry name" value="CNMP_BINDING_3"/>
    <property type="match status" value="1"/>
</dbReference>
<feature type="region of interest" description="Disordered" evidence="15">
    <location>
        <begin position="461"/>
        <end position="502"/>
    </location>
</feature>
<keyword evidence="4" id="KW-0633">Potassium transport</keyword>
<keyword evidence="9 16" id="KW-1133">Transmembrane helix</keyword>
<dbReference type="GO" id="GO:0042391">
    <property type="term" value="P:regulation of membrane potential"/>
    <property type="evidence" value="ECO:0007669"/>
    <property type="project" value="TreeGrafter"/>
</dbReference>
<evidence type="ECO:0000256" key="8">
    <source>
        <dbReference type="ARBA" id="ARBA00022958"/>
    </source>
</evidence>
<dbReference type="FunFam" id="1.10.1200.260:FF:000002">
    <property type="entry name" value="Potassium voltage-gated channel subfamily H member 8"/>
    <property type="match status" value="1"/>
</dbReference>
<keyword evidence="6" id="KW-0631">Potassium channel</keyword>
<dbReference type="PANTHER" id="PTHR10217:SF637">
    <property type="entry name" value="EAG-LIKE K[+] CHANNEL, ISOFORM A"/>
    <property type="match status" value="1"/>
</dbReference>
<feature type="transmembrane region" description="Helical" evidence="16">
    <location>
        <begin position="232"/>
        <end position="256"/>
    </location>
</feature>
<dbReference type="InterPro" id="IPR000595">
    <property type="entry name" value="cNMP-bd_dom"/>
</dbReference>
<keyword evidence="19" id="KW-1185">Reference proteome</keyword>
<evidence type="ECO:0000256" key="11">
    <source>
        <dbReference type="ARBA" id="ARBA00023136"/>
    </source>
</evidence>
<evidence type="ECO:0000256" key="15">
    <source>
        <dbReference type="SAM" id="MobiDB-lite"/>
    </source>
</evidence>
<keyword evidence="10" id="KW-0406">Ion transport</keyword>
<dbReference type="EnsemblMetazoa" id="SMAR002927-RA">
    <property type="protein sequence ID" value="SMAR002927-PA"/>
    <property type="gene ID" value="SMAR002927"/>
</dbReference>
<dbReference type="Gene3D" id="2.60.120.10">
    <property type="entry name" value="Jelly Rolls"/>
    <property type="match status" value="1"/>
</dbReference>
<accession>T1IPH5</accession>
<evidence type="ECO:0000259" key="17">
    <source>
        <dbReference type="PROSITE" id="PS50042"/>
    </source>
</evidence>
<evidence type="ECO:0000256" key="1">
    <source>
        <dbReference type="ARBA" id="ARBA00004651"/>
    </source>
</evidence>
<evidence type="ECO:0000256" key="14">
    <source>
        <dbReference type="ARBA" id="ARBA00034430"/>
    </source>
</evidence>
<dbReference type="InterPro" id="IPR003938">
    <property type="entry name" value="K_chnl_volt-dep_EAG/ELK/ERG"/>
</dbReference>
<evidence type="ECO:0000256" key="4">
    <source>
        <dbReference type="ARBA" id="ARBA00022538"/>
    </source>
</evidence>
<dbReference type="STRING" id="126957.T1IPH5"/>
<keyword evidence="11 16" id="KW-0472">Membrane</keyword>
<feature type="domain" description="Cyclic nucleotide-binding" evidence="17">
    <location>
        <begin position="334"/>
        <end position="398"/>
    </location>
</feature>
<dbReference type="Pfam" id="PF00520">
    <property type="entry name" value="Ion_trans"/>
    <property type="match status" value="1"/>
</dbReference>
<keyword evidence="12" id="KW-0325">Glycoprotein</keyword>
<evidence type="ECO:0000256" key="12">
    <source>
        <dbReference type="ARBA" id="ARBA00023180"/>
    </source>
</evidence>
<evidence type="ECO:0000256" key="10">
    <source>
        <dbReference type="ARBA" id="ARBA00023065"/>
    </source>
</evidence>